<dbReference type="AlphaFoldDB" id="A0A6P9EW84"/>
<dbReference type="GO" id="GO:0016020">
    <property type="term" value="C:membrane"/>
    <property type="evidence" value="ECO:0007669"/>
    <property type="project" value="TreeGrafter"/>
</dbReference>
<dbReference type="PANTHER" id="PTHR14096:SF27">
    <property type="entry name" value="APOLIPOPROTEIN L2"/>
    <property type="match status" value="1"/>
</dbReference>
<evidence type="ECO:0000313" key="5">
    <source>
        <dbReference type="RefSeq" id="XP_035577788.1"/>
    </source>
</evidence>
<dbReference type="OrthoDB" id="6363454at2759"/>
<dbReference type="GO" id="GO:0005576">
    <property type="term" value="C:extracellular region"/>
    <property type="evidence" value="ECO:0007669"/>
    <property type="project" value="InterPro"/>
</dbReference>
<accession>A0A6P9EW84</accession>
<evidence type="ECO:0000313" key="4">
    <source>
        <dbReference type="RefSeq" id="XP_035577787.1"/>
    </source>
</evidence>
<dbReference type="KEGG" id="zca:113923176"/>
<feature type="coiled-coil region" evidence="2">
    <location>
        <begin position="302"/>
        <end position="336"/>
    </location>
</feature>
<gene>
    <name evidence="4 5 6 7" type="primary">LOC113923176</name>
</gene>
<dbReference type="Pfam" id="PF05461">
    <property type="entry name" value="ApoL"/>
    <property type="match status" value="1"/>
</dbReference>
<evidence type="ECO:0000313" key="6">
    <source>
        <dbReference type="RefSeq" id="XP_035577789.1"/>
    </source>
</evidence>
<dbReference type="RefSeq" id="XP_035577788.1">
    <property type="nucleotide sequence ID" value="XM_035721895.1"/>
</dbReference>
<dbReference type="PANTHER" id="PTHR14096">
    <property type="entry name" value="APOLIPOPROTEIN L"/>
    <property type="match status" value="1"/>
</dbReference>
<reference evidence="4 5" key="1">
    <citation type="submission" date="2025-04" db="UniProtKB">
        <authorList>
            <consortium name="RefSeq"/>
        </authorList>
    </citation>
    <scope>IDENTIFICATION</scope>
    <source>
        <tissue evidence="4 5">Blood</tissue>
    </source>
</reference>
<dbReference type="GeneID" id="113923176"/>
<keyword evidence="3" id="KW-1185">Reference proteome</keyword>
<dbReference type="GO" id="GO:0006869">
    <property type="term" value="P:lipid transport"/>
    <property type="evidence" value="ECO:0007669"/>
    <property type="project" value="InterPro"/>
</dbReference>
<evidence type="ECO:0000313" key="7">
    <source>
        <dbReference type="RefSeq" id="XP_035577790.1"/>
    </source>
</evidence>
<comment type="similarity">
    <text evidence="1">Belongs to the apolipoprotein L family.</text>
</comment>
<feature type="coiled-coil region" evidence="2">
    <location>
        <begin position="49"/>
        <end position="111"/>
    </location>
</feature>
<proteinExistence type="inferred from homology"/>
<dbReference type="Proteomes" id="UP000515165">
    <property type="component" value="Chromosome 9"/>
</dbReference>
<dbReference type="GO" id="GO:0008289">
    <property type="term" value="F:lipid binding"/>
    <property type="evidence" value="ECO:0007669"/>
    <property type="project" value="InterPro"/>
</dbReference>
<evidence type="ECO:0000313" key="3">
    <source>
        <dbReference type="Proteomes" id="UP000515165"/>
    </source>
</evidence>
<dbReference type="RefSeq" id="XP_035577790.1">
    <property type="nucleotide sequence ID" value="XM_035721897.1"/>
</dbReference>
<dbReference type="RefSeq" id="XP_035577789.1">
    <property type="nucleotide sequence ID" value="XM_035721896.1"/>
</dbReference>
<dbReference type="RefSeq" id="XP_035577787.1">
    <property type="nucleotide sequence ID" value="XM_035721894.1"/>
</dbReference>
<dbReference type="InterPro" id="IPR008405">
    <property type="entry name" value="ApoL"/>
</dbReference>
<dbReference type="GO" id="GO:0042157">
    <property type="term" value="P:lipoprotein metabolic process"/>
    <property type="evidence" value="ECO:0007669"/>
    <property type="project" value="InterPro"/>
</dbReference>
<protein>
    <submittedName>
        <fullName evidence="4 5">Apolipoprotein L3-like</fullName>
    </submittedName>
</protein>
<organism evidence="3 6">
    <name type="scientific">Zalophus californianus</name>
    <name type="common">California sealion</name>
    <dbReference type="NCBI Taxonomy" id="9704"/>
    <lineage>
        <taxon>Eukaryota</taxon>
        <taxon>Metazoa</taxon>
        <taxon>Chordata</taxon>
        <taxon>Craniata</taxon>
        <taxon>Vertebrata</taxon>
        <taxon>Euteleostomi</taxon>
        <taxon>Mammalia</taxon>
        <taxon>Eutheria</taxon>
        <taxon>Laurasiatheria</taxon>
        <taxon>Carnivora</taxon>
        <taxon>Caniformia</taxon>
        <taxon>Pinnipedia</taxon>
        <taxon>Otariidae</taxon>
        <taxon>Zalophus</taxon>
    </lineage>
</organism>
<sequence>MASGARELCPESKSLLEDIIESVQDTVSFEELHFLLTDHEAWEAFLTEATLSREEADALREGLNELERTMYTEAEEQLARERFLSEFPKLKVELEERIRKLHELADNVDRVHKNCTISNIVASSTGAASGLLSILGLGLAPFTAGASLALSAVGAGLAAASVVTQVSTSIVEYSSESSAKAQASRLTSIDFDKGEVVAKVLCDTIPQISSSTGKCIQALQNIAKNVHAIKLAKVKPRLVANARRLMRAQRVSVRSSRQVQKAFGGTALGMTKGARIMGAATAGLFLAMDVVNLVKDSEHLQKGAKAESADEMRQQARELENKLEELTKIYESVMEGLTP</sequence>
<keyword evidence="2" id="KW-0175">Coiled coil</keyword>
<evidence type="ECO:0000256" key="1">
    <source>
        <dbReference type="ARBA" id="ARBA00010090"/>
    </source>
</evidence>
<name>A0A6P9EW84_ZALCA</name>
<evidence type="ECO:0000256" key="2">
    <source>
        <dbReference type="SAM" id="Coils"/>
    </source>
</evidence>